<evidence type="ECO:0000313" key="3">
    <source>
        <dbReference type="EMBL" id="KAJ4389132.1"/>
    </source>
</evidence>
<dbReference type="Proteomes" id="UP001140453">
    <property type="component" value="Unassembled WGS sequence"/>
</dbReference>
<feature type="region of interest" description="Disordered" evidence="2">
    <location>
        <begin position="394"/>
        <end position="417"/>
    </location>
</feature>
<feature type="compositionally biased region" description="Basic and acidic residues" evidence="2">
    <location>
        <begin position="511"/>
        <end position="526"/>
    </location>
</feature>
<sequence>MDGRSWLGLGPRARTTQTAFAPNPVLISTQSDVGAVTTPSAERSLQRSLTQIHIPQPAQKTARLSRISSYIGLSNAAKAQATSAVTLPHPEQIMERSDSMSSRTMSYHEAPHDPTTGFWRSSPNTDNDFIYKESDQTWHNPNLTQMMDTVSSTIMSNGVSQPIPRHLNSFVVGMIEEFRIRLSKQSNLEAKLEELKSTQKRESQELAAIADEWKHREASFKSEVRRLEQIIAEHAGVSSVVFARAGSVYNRNDAKDFQAKLNRLSKSEDDGMGLHRGQQVIMEGEMRNFAALPMTQDTDREIVLDHNSDAFMSKLWRPDAQLAKKRNANLLERLSAAQQFFDENGRPRLSSDHSSRQTSPQKLDSFTSSSGVASSASSSLITQGVLAARARDHVTPHTTPPRPGPIKPSPGANPVQAPTIVNGLAPVQELIRANGGLPEHAIDNDDSSYGPSFVPPPQVRRFSFDAYDDKLAIHDTTSAANEDNVVQDDPNRIDKSTTIKKAPFQLSDNSQDNHNEPIIFKGHDSNETPSSQSSKSSCCSSTLMAMAHNCIDHAGQSAGPDCPRNSPMQKVQTGADPFPDEATKYKYRIERTVLNAHIREVAYLTSQELRAVMDDRSCRQSVASLVPAKIVHNPDAPRVKGPRLLLHCPPGFEDQATAGLLPLQQAPAKKHASEKATATKAAADKEEVIQGKYTNHRIDLGRGG</sequence>
<feature type="compositionally biased region" description="Pro residues" evidence="2">
    <location>
        <begin position="398"/>
        <end position="408"/>
    </location>
</feature>
<feature type="region of interest" description="Disordered" evidence="2">
    <location>
        <begin position="341"/>
        <end position="374"/>
    </location>
</feature>
<feature type="coiled-coil region" evidence="1">
    <location>
        <begin position="185"/>
        <end position="212"/>
    </location>
</feature>
<proteinExistence type="predicted"/>
<feature type="region of interest" description="Disordered" evidence="2">
    <location>
        <begin position="502"/>
        <end position="537"/>
    </location>
</feature>
<feature type="compositionally biased region" description="Low complexity" evidence="2">
    <location>
        <begin position="365"/>
        <end position="374"/>
    </location>
</feature>
<protein>
    <submittedName>
        <fullName evidence="3">Uncharacterized protein</fullName>
    </submittedName>
</protein>
<feature type="compositionally biased region" description="Basic and acidic residues" evidence="2">
    <location>
        <begin position="343"/>
        <end position="355"/>
    </location>
</feature>
<keyword evidence="4" id="KW-1185">Reference proteome</keyword>
<organism evidence="3 4">
    <name type="scientific">Gnomoniopsis smithogilvyi</name>
    <dbReference type="NCBI Taxonomy" id="1191159"/>
    <lineage>
        <taxon>Eukaryota</taxon>
        <taxon>Fungi</taxon>
        <taxon>Dikarya</taxon>
        <taxon>Ascomycota</taxon>
        <taxon>Pezizomycotina</taxon>
        <taxon>Sordariomycetes</taxon>
        <taxon>Sordariomycetidae</taxon>
        <taxon>Diaporthales</taxon>
        <taxon>Gnomoniaceae</taxon>
        <taxon>Gnomoniopsis</taxon>
    </lineage>
</organism>
<gene>
    <name evidence="3" type="ORF">N0V93_006594</name>
</gene>
<reference evidence="3" key="1">
    <citation type="submission" date="2022-10" db="EMBL/GenBank/DDBJ databases">
        <title>Tapping the CABI collections for fungal endophytes: first genome assemblies for Collariella, Neodidymelliopsis, Ascochyta clinopodiicola, Didymella pomorum, Didymosphaeria variabile, Neocosmospora piperis and Neocucurbitaria cava.</title>
        <authorList>
            <person name="Hill R."/>
        </authorList>
    </citation>
    <scope>NUCLEOTIDE SEQUENCE</scope>
    <source>
        <strain evidence="3">IMI 355082</strain>
    </source>
</reference>
<evidence type="ECO:0000256" key="1">
    <source>
        <dbReference type="SAM" id="Coils"/>
    </source>
</evidence>
<evidence type="ECO:0000313" key="4">
    <source>
        <dbReference type="Proteomes" id="UP001140453"/>
    </source>
</evidence>
<dbReference type="OrthoDB" id="5430717at2759"/>
<dbReference type="EMBL" id="JAPEVB010000004">
    <property type="protein sequence ID" value="KAJ4389132.1"/>
    <property type="molecule type" value="Genomic_DNA"/>
</dbReference>
<evidence type="ECO:0000256" key="2">
    <source>
        <dbReference type="SAM" id="MobiDB-lite"/>
    </source>
</evidence>
<accession>A0A9W8YPZ7</accession>
<keyword evidence="1" id="KW-0175">Coiled coil</keyword>
<dbReference type="AlphaFoldDB" id="A0A9W8YPZ7"/>
<comment type="caution">
    <text evidence="3">The sequence shown here is derived from an EMBL/GenBank/DDBJ whole genome shotgun (WGS) entry which is preliminary data.</text>
</comment>
<name>A0A9W8YPZ7_9PEZI</name>